<evidence type="ECO:0000313" key="3">
    <source>
        <dbReference type="Proteomes" id="UP001153269"/>
    </source>
</evidence>
<evidence type="ECO:0000313" key="2">
    <source>
        <dbReference type="EMBL" id="CAB1446749.1"/>
    </source>
</evidence>
<dbReference type="AlphaFoldDB" id="A0A9N7VDX3"/>
<name>A0A9N7VDX3_PLEPL</name>
<dbReference type="Proteomes" id="UP001153269">
    <property type="component" value="Unassembled WGS sequence"/>
</dbReference>
<keyword evidence="3" id="KW-1185">Reference proteome</keyword>
<protein>
    <submittedName>
        <fullName evidence="2">Uncharacterized protein</fullName>
    </submittedName>
</protein>
<feature type="region of interest" description="Disordered" evidence="1">
    <location>
        <begin position="1"/>
        <end position="20"/>
    </location>
</feature>
<dbReference type="EMBL" id="CADEAL010003925">
    <property type="protein sequence ID" value="CAB1446749.1"/>
    <property type="molecule type" value="Genomic_DNA"/>
</dbReference>
<evidence type="ECO:0000256" key="1">
    <source>
        <dbReference type="SAM" id="MobiDB-lite"/>
    </source>
</evidence>
<feature type="compositionally biased region" description="Basic residues" evidence="1">
    <location>
        <begin position="1"/>
        <end position="12"/>
    </location>
</feature>
<gene>
    <name evidence="2" type="ORF">PLEPLA_LOCUS34472</name>
</gene>
<sequence length="164" mass="17964">MPQVSHHLHLHPHGADDMMMKSTCTVTEPSPGLTSRPWLVEMKPIRVSTCLCHFHEICICKRPSPIAARLCSGGTRIGRRGATAEPMGAAARRGPALPDTFRWEKQHGRAPLAVCPGRCARSLTRRTSRTSAAPRGRRVLQDLPLNKGTSRSILRGRSVMVSTS</sequence>
<organism evidence="2 3">
    <name type="scientific">Pleuronectes platessa</name>
    <name type="common">European plaice</name>
    <dbReference type="NCBI Taxonomy" id="8262"/>
    <lineage>
        <taxon>Eukaryota</taxon>
        <taxon>Metazoa</taxon>
        <taxon>Chordata</taxon>
        <taxon>Craniata</taxon>
        <taxon>Vertebrata</taxon>
        <taxon>Euteleostomi</taxon>
        <taxon>Actinopterygii</taxon>
        <taxon>Neopterygii</taxon>
        <taxon>Teleostei</taxon>
        <taxon>Neoteleostei</taxon>
        <taxon>Acanthomorphata</taxon>
        <taxon>Carangaria</taxon>
        <taxon>Pleuronectiformes</taxon>
        <taxon>Pleuronectoidei</taxon>
        <taxon>Pleuronectidae</taxon>
        <taxon>Pleuronectes</taxon>
    </lineage>
</organism>
<proteinExistence type="predicted"/>
<reference evidence="2" key="1">
    <citation type="submission" date="2020-03" db="EMBL/GenBank/DDBJ databases">
        <authorList>
            <person name="Weist P."/>
        </authorList>
    </citation>
    <scope>NUCLEOTIDE SEQUENCE</scope>
</reference>
<accession>A0A9N7VDX3</accession>
<comment type="caution">
    <text evidence="2">The sequence shown here is derived from an EMBL/GenBank/DDBJ whole genome shotgun (WGS) entry which is preliminary data.</text>
</comment>